<comment type="caution">
    <text evidence="10">The sequence shown here is derived from an EMBL/GenBank/DDBJ whole genome shotgun (WGS) entry which is preliminary data.</text>
</comment>
<evidence type="ECO:0000256" key="2">
    <source>
        <dbReference type="ARBA" id="ARBA00010072"/>
    </source>
</evidence>
<evidence type="ECO:0000256" key="6">
    <source>
        <dbReference type="ARBA" id="ARBA00022989"/>
    </source>
</evidence>
<name>A0A4R6REI8_9BURK</name>
<evidence type="ECO:0000313" key="11">
    <source>
        <dbReference type="Proteomes" id="UP000294593"/>
    </source>
</evidence>
<dbReference type="InterPro" id="IPR000515">
    <property type="entry name" value="MetI-like"/>
</dbReference>
<keyword evidence="7 8" id="KW-0472">Membrane</keyword>
<evidence type="ECO:0000259" key="9">
    <source>
        <dbReference type="PROSITE" id="PS50928"/>
    </source>
</evidence>
<dbReference type="SUPFAM" id="SSF161098">
    <property type="entry name" value="MetI-like"/>
    <property type="match status" value="1"/>
</dbReference>
<keyword evidence="4" id="KW-1003">Cell membrane</keyword>
<evidence type="ECO:0000313" key="10">
    <source>
        <dbReference type="EMBL" id="TDP84495.1"/>
    </source>
</evidence>
<dbReference type="Proteomes" id="UP000294593">
    <property type="component" value="Unassembled WGS sequence"/>
</dbReference>
<dbReference type="AlphaFoldDB" id="A0A4R6REI8"/>
<proteinExistence type="inferred from homology"/>
<accession>A0A4R6REI8</accession>
<sequence length="289" mass="31461">MTSAARVVKAVSSGLGLCVVAWLLWQALGWAVWRAEFRADAVACQALQHQGACWGVVAEKGPQWLLGRVIESAPGQPWQPAGLPLTLMLFGLSWLLSWPLAIGLALARRSRMRWLHWPAVAFIEGVRGVPVVTLLFMAAFLLPLLWPQGEAPALLWRATAVLSVFSAVYLAEIVRGGLQTVPKEQSEAAHTLGLGWWATQGRIVLPQALRAVLPALTSHAIGLLKDSSLVMVIGLHELTGGLSLSLSGDPVWRAFYFEAYLFVGLVYALMCLALARLGRHLEARWPQAL</sequence>
<dbReference type="PROSITE" id="PS50928">
    <property type="entry name" value="ABC_TM1"/>
    <property type="match status" value="1"/>
</dbReference>
<dbReference type="InterPro" id="IPR043429">
    <property type="entry name" value="ArtM/GltK/GlnP/TcyL/YhdX-like"/>
</dbReference>
<dbReference type="CDD" id="cd06261">
    <property type="entry name" value="TM_PBP2"/>
    <property type="match status" value="1"/>
</dbReference>
<keyword evidence="6 8" id="KW-1133">Transmembrane helix</keyword>
<organism evidence="10 11">
    <name type="scientific">Aquabacterium commune</name>
    <dbReference type="NCBI Taxonomy" id="70586"/>
    <lineage>
        <taxon>Bacteria</taxon>
        <taxon>Pseudomonadati</taxon>
        <taxon>Pseudomonadota</taxon>
        <taxon>Betaproteobacteria</taxon>
        <taxon>Burkholderiales</taxon>
        <taxon>Aquabacterium</taxon>
    </lineage>
</organism>
<feature type="transmembrane region" description="Helical" evidence="8">
    <location>
        <begin position="254"/>
        <end position="275"/>
    </location>
</feature>
<dbReference type="RefSeq" id="WP_133607543.1">
    <property type="nucleotide sequence ID" value="NZ_SNXW01000003.1"/>
</dbReference>
<dbReference type="Gene3D" id="1.10.3720.10">
    <property type="entry name" value="MetI-like"/>
    <property type="match status" value="1"/>
</dbReference>
<dbReference type="GO" id="GO:0043190">
    <property type="term" value="C:ATP-binding cassette (ABC) transporter complex"/>
    <property type="evidence" value="ECO:0007669"/>
    <property type="project" value="InterPro"/>
</dbReference>
<dbReference type="NCBIfam" id="TIGR01726">
    <property type="entry name" value="HEQRo_perm_3TM"/>
    <property type="match status" value="1"/>
</dbReference>
<keyword evidence="11" id="KW-1185">Reference proteome</keyword>
<dbReference type="InterPro" id="IPR035906">
    <property type="entry name" value="MetI-like_sf"/>
</dbReference>
<dbReference type="Pfam" id="PF00528">
    <property type="entry name" value="BPD_transp_1"/>
    <property type="match status" value="1"/>
</dbReference>
<evidence type="ECO:0000256" key="7">
    <source>
        <dbReference type="ARBA" id="ARBA00023136"/>
    </source>
</evidence>
<dbReference type="GO" id="GO:0006865">
    <property type="term" value="P:amino acid transport"/>
    <property type="evidence" value="ECO:0007669"/>
    <property type="project" value="TreeGrafter"/>
</dbReference>
<evidence type="ECO:0000256" key="8">
    <source>
        <dbReference type="RuleBase" id="RU363032"/>
    </source>
</evidence>
<evidence type="ECO:0000256" key="3">
    <source>
        <dbReference type="ARBA" id="ARBA00022448"/>
    </source>
</evidence>
<comment type="similarity">
    <text evidence="2">Belongs to the binding-protein-dependent transport system permease family. HisMQ subfamily.</text>
</comment>
<keyword evidence="5 8" id="KW-0812">Transmembrane</keyword>
<dbReference type="PANTHER" id="PTHR30614">
    <property type="entry name" value="MEMBRANE COMPONENT OF AMINO ACID ABC TRANSPORTER"/>
    <property type="match status" value="1"/>
</dbReference>
<protein>
    <submittedName>
        <fullName evidence="10">General L-amino acid transport system permease protein</fullName>
    </submittedName>
</protein>
<dbReference type="OrthoDB" id="9771188at2"/>
<evidence type="ECO:0000256" key="1">
    <source>
        <dbReference type="ARBA" id="ARBA00004429"/>
    </source>
</evidence>
<feature type="transmembrane region" description="Helical" evidence="8">
    <location>
        <begin position="87"/>
        <end position="107"/>
    </location>
</feature>
<dbReference type="InterPro" id="IPR010065">
    <property type="entry name" value="AA_ABC_transptr_permease_3TM"/>
</dbReference>
<keyword evidence="3 8" id="KW-0813">Transport</keyword>
<dbReference type="EMBL" id="SNXW01000003">
    <property type="protein sequence ID" value="TDP84495.1"/>
    <property type="molecule type" value="Genomic_DNA"/>
</dbReference>
<dbReference type="GO" id="GO:0022857">
    <property type="term" value="F:transmembrane transporter activity"/>
    <property type="evidence" value="ECO:0007669"/>
    <property type="project" value="InterPro"/>
</dbReference>
<dbReference type="PANTHER" id="PTHR30614:SF41">
    <property type="entry name" value="INNER MEMBRANE AMINO-ACID ABC TRANSPORTER PERMEASE PROTEIN YHDY"/>
    <property type="match status" value="1"/>
</dbReference>
<evidence type="ECO:0000256" key="4">
    <source>
        <dbReference type="ARBA" id="ARBA00022475"/>
    </source>
</evidence>
<feature type="domain" description="ABC transmembrane type-1" evidence="9">
    <location>
        <begin position="83"/>
        <end position="278"/>
    </location>
</feature>
<comment type="subcellular location">
    <subcellularLocation>
        <location evidence="1">Cell inner membrane</location>
        <topology evidence="1">Multi-pass membrane protein</topology>
    </subcellularLocation>
    <subcellularLocation>
        <location evidence="8">Cell membrane</location>
        <topology evidence="8">Multi-pass membrane protein</topology>
    </subcellularLocation>
</comment>
<feature type="transmembrane region" description="Helical" evidence="8">
    <location>
        <begin position="7"/>
        <end position="25"/>
    </location>
</feature>
<reference evidence="10 11" key="1">
    <citation type="submission" date="2019-03" db="EMBL/GenBank/DDBJ databases">
        <title>Genomic Encyclopedia of Type Strains, Phase IV (KMG-IV): sequencing the most valuable type-strain genomes for metagenomic binning, comparative biology and taxonomic classification.</title>
        <authorList>
            <person name="Goeker M."/>
        </authorList>
    </citation>
    <scope>NUCLEOTIDE SEQUENCE [LARGE SCALE GENOMIC DNA]</scope>
    <source>
        <strain evidence="10 11">DSM 11901</strain>
    </source>
</reference>
<gene>
    <name evidence="10" type="ORF">EV672_10363</name>
</gene>
<feature type="transmembrane region" description="Helical" evidence="8">
    <location>
        <begin position="119"/>
        <end position="142"/>
    </location>
</feature>
<evidence type="ECO:0000256" key="5">
    <source>
        <dbReference type="ARBA" id="ARBA00022692"/>
    </source>
</evidence>